<dbReference type="AlphaFoldDB" id="A0AAW5QVS6"/>
<organism evidence="3 4">
    <name type="scientific">Microbaculum marinisediminis</name>
    <dbReference type="NCBI Taxonomy" id="2931392"/>
    <lineage>
        <taxon>Bacteria</taxon>
        <taxon>Pseudomonadati</taxon>
        <taxon>Pseudomonadota</taxon>
        <taxon>Alphaproteobacteria</taxon>
        <taxon>Hyphomicrobiales</taxon>
        <taxon>Tepidamorphaceae</taxon>
        <taxon>Microbaculum</taxon>
    </lineage>
</organism>
<dbReference type="InterPro" id="IPR006015">
    <property type="entry name" value="Universal_stress_UspA"/>
</dbReference>
<dbReference type="CDD" id="cd00293">
    <property type="entry name" value="USP-like"/>
    <property type="match status" value="1"/>
</dbReference>
<dbReference type="Pfam" id="PF00582">
    <property type="entry name" value="Usp"/>
    <property type="match status" value="1"/>
</dbReference>
<dbReference type="InterPro" id="IPR014729">
    <property type="entry name" value="Rossmann-like_a/b/a_fold"/>
</dbReference>
<evidence type="ECO:0000256" key="1">
    <source>
        <dbReference type="ARBA" id="ARBA00008791"/>
    </source>
</evidence>
<comment type="similarity">
    <text evidence="1">Belongs to the universal stress protein A family.</text>
</comment>
<accession>A0AAW5QVS6</accession>
<evidence type="ECO:0000313" key="3">
    <source>
        <dbReference type="EMBL" id="MCT8970483.1"/>
    </source>
</evidence>
<evidence type="ECO:0000313" key="4">
    <source>
        <dbReference type="Proteomes" id="UP001320898"/>
    </source>
</evidence>
<dbReference type="PRINTS" id="PR01438">
    <property type="entry name" value="UNVRSLSTRESS"/>
</dbReference>
<dbReference type="EMBL" id="JALIDZ010000001">
    <property type="protein sequence ID" value="MCT8970483.1"/>
    <property type="molecule type" value="Genomic_DNA"/>
</dbReference>
<sequence>MYKKIMVPVDLAHVEVLGKAIDTATDLAKLYAIPVCFVGVTAETPTSVAHTPEEFARRLKAFGEKQAAAHGLTIETAAYPSHDPSVDLDKTLIAAAHETGADLVVMATHVPGVLKHIFSTQGAQVASHADVSVFLVR</sequence>
<keyword evidence="4" id="KW-1185">Reference proteome</keyword>
<dbReference type="SUPFAM" id="SSF52402">
    <property type="entry name" value="Adenine nucleotide alpha hydrolases-like"/>
    <property type="match status" value="1"/>
</dbReference>
<gene>
    <name evidence="3" type="ORF">MUB46_01280</name>
</gene>
<dbReference type="RefSeq" id="WP_261614050.1">
    <property type="nucleotide sequence ID" value="NZ_JALIDZ010000001.1"/>
</dbReference>
<evidence type="ECO:0000259" key="2">
    <source>
        <dbReference type="Pfam" id="PF00582"/>
    </source>
</evidence>
<dbReference type="Proteomes" id="UP001320898">
    <property type="component" value="Unassembled WGS sequence"/>
</dbReference>
<name>A0AAW5QVS6_9HYPH</name>
<reference evidence="3 4" key="1">
    <citation type="submission" date="2022-04" db="EMBL/GenBank/DDBJ databases">
        <authorList>
            <person name="Ye Y.-Q."/>
            <person name="Du Z.-J."/>
        </authorList>
    </citation>
    <scope>NUCLEOTIDE SEQUENCE [LARGE SCALE GENOMIC DNA]</scope>
    <source>
        <strain evidence="3 4">A6E488</strain>
    </source>
</reference>
<comment type="caution">
    <text evidence="3">The sequence shown here is derived from an EMBL/GenBank/DDBJ whole genome shotgun (WGS) entry which is preliminary data.</text>
</comment>
<dbReference type="InterPro" id="IPR006016">
    <property type="entry name" value="UspA"/>
</dbReference>
<dbReference type="Gene3D" id="3.40.50.620">
    <property type="entry name" value="HUPs"/>
    <property type="match status" value="1"/>
</dbReference>
<proteinExistence type="inferred from homology"/>
<feature type="domain" description="UspA" evidence="2">
    <location>
        <begin position="1"/>
        <end position="137"/>
    </location>
</feature>
<protein>
    <submittedName>
        <fullName evidence="3">Universal stress protein</fullName>
    </submittedName>
</protein>